<organism evidence="12 13">
    <name type="scientific">Adoxophyes orana granulovirus</name>
    <name type="common">AoGV</name>
    <dbReference type="NCBI Taxonomy" id="170617"/>
    <lineage>
        <taxon>Viruses</taxon>
        <taxon>Viruses incertae sedis</taxon>
        <taxon>Naldaviricetes</taxon>
        <taxon>Lefavirales</taxon>
        <taxon>Baculoviridae</taxon>
        <taxon>Betabaculovirus</taxon>
        <taxon>Betabaculovirus adoranae</taxon>
    </lineage>
</organism>
<evidence type="ECO:0000256" key="3">
    <source>
        <dbReference type="ARBA" id="ARBA00012417"/>
    </source>
</evidence>
<evidence type="ECO:0000256" key="6">
    <source>
        <dbReference type="ARBA" id="ARBA00022932"/>
    </source>
</evidence>
<dbReference type="InterPro" id="IPR043502">
    <property type="entry name" value="DNA/RNA_pol_sf"/>
</dbReference>
<dbReference type="GO" id="GO:0039693">
    <property type="term" value="P:viral DNA genome replication"/>
    <property type="evidence" value="ECO:0007669"/>
    <property type="project" value="UniProtKB-KW"/>
</dbReference>
<comment type="catalytic activity">
    <reaction evidence="9">
        <text>DNA(n) + a 2'-deoxyribonucleoside 5'-triphosphate = DNA(n+1) + diphosphate</text>
        <dbReference type="Rhea" id="RHEA:22508"/>
        <dbReference type="Rhea" id="RHEA-COMP:17339"/>
        <dbReference type="Rhea" id="RHEA-COMP:17340"/>
        <dbReference type="ChEBI" id="CHEBI:33019"/>
        <dbReference type="ChEBI" id="CHEBI:61560"/>
        <dbReference type="ChEBI" id="CHEBI:173112"/>
        <dbReference type="EC" id="2.7.7.7"/>
    </reaction>
</comment>
<dbReference type="Gene3D" id="3.90.1600.10">
    <property type="entry name" value="Palm domain of DNA polymerase"/>
    <property type="match status" value="1"/>
</dbReference>
<dbReference type="PANTHER" id="PTHR10322">
    <property type="entry name" value="DNA POLYMERASE CATALYTIC SUBUNIT"/>
    <property type="match status" value="1"/>
</dbReference>
<feature type="domain" description="DNA-directed DNA polymerase family B exonuclease" evidence="11">
    <location>
        <begin position="170"/>
        <end position="349"/>
    </location>
</feature>
<evidence type="ECO:0000256" key="5">
    <source>
        <dbReference type="ARBA" id="ARBA00022695"/>
    </source>
</evidence>
<dbReference type="Pfam" id="PF00136">
    <property type="entry name" value="DNA_pol_B"/>
    <property type="match status" value="1"/>
</dbReference>
<feature type="domain" description="DNA-directed DNA polymerase family B multifunctional" evidence="10">
    <location>
        <begin position="516"/>
        <end position="879"/>
    </location>
</feature>
<dbReference type="SUPFAM" id="SSF53098">
    <property type="entry name" value="Ribonuclease H-like"/>
    <property type="match status" value="1"/>
</dbReference>
<dbReference type="GO" id="GO:0006261">
    <property type="term" value="P:DNA-templated DNA replication"/>
    <property type="evidence" value="ECO:0007669"/>
    <property type="project" value="TreeGrafter"/>
</dbReference>
<dbReference type="Proteomes" id="UP000202129">
    <property type="component" value="Segment"/>
</dbReference>
<dbReference type="InterPro" id="IPR006134">
    <property type="entry name" value="DNA-dir_DNA_pol_B_multi_dom"/>
</dbReference>
<dbReference type="InterPro" id="IPR006172">
    <property type="entry name" value="DNA-dir_DNA_pol_B"/>
</dbReference>
<dbReference type="OrthoDB" id="165at10239"/>
<dbReference type="GO" id="GO:0000166">
    <property type="term" value="F:nucleotide binding"/>
    <property type="evidence" value="ECO:0007669"/>
    <property type="project" value="InterPro"/>
</dbReference>
<evidence type="ECO:0000313" key="13">
    <source>
        <dbReference type="Proteomes" id="UP000202129"/>
    </source>
</evidence>
<dbReference type="KEGG" id="vg:1463318"/>
<evidence type="ECO:0000256" key="4">
    <source>
        <dbReference type="ARBA" id="ARBA00022679"/>
    </source>
</evidence>
<dbReference type="Gene3D" id="1.10.287.690">
    <property type="entry name" value="Helix hairpin bin"/>
    <property type="match status" value="1"/>
</dbReference>
<evidence type="ECO:0000256" key="2">
    <source>
        <dbReference type="ARBA" id="ARBA00005755"/>
    </source>
</evidence>
<dbReference type="InterPro" id="IPR036397">
    <property type="entry name" value="RNaseH_sf"/>
</dbReference>
<evidence type="ECO:0000259" key="11">
    <source>
        <dbReference type="Pfam" id="PF03104"/>
    </source>
</evidence>
<evidence type="ECO:0000256" key="1">
    <source>
        <dbReference type="ARBA" id="ARBA00002701"/>
    </source>
</evidence>
<keyword evidence="6" id="KW-0239">DNA-directed DNA polymerase</keyword>
<dbReference type="InterPro" id="IPR006133">
    <property type="entry name" value="DNA-dir_DNA_pol_B_exonuc"/>
</dbReference>
<dbReference type="EMBL" id="AF547984">
    <property type="protein sequence ID" value="AAP85731.1"/>
    <property type="molecule type" value="Genomic_DNA"/>
</dbReference>
<dbReference type="InterPro" id="IPR050240">
    <property type="entry name" value="DNA_pol_type-B"/>
</dbReference>
<evidence type="ECO:0000256" key="8">
    <source>
        <dbReference type="ARBA" id="ARBA00023125"/>
    </source>
</evidence>
<evidence type="ECO:0000256" key="7">
    <source>
        <dbReference type="ARBA" id="ARBA00023109"/>
    </source>
</evidence>
<protein>
    <recommendedName>
        <fullName evidence="3">DNA-directed DNA polymerase</fullName>
        <ecNumber evidence="3">2.7.7.7</ecNumber>
    </recommendedName>
</protein>
<keyword evidence="4" id="KW-0808">Transferase</keyword>
<dbReference type="SMART" id="SM00486">
    <property type="entry name" value="POLBc"/>
    <property type="match status" value="1"/>
</dbReference>
<keyword evidence="5" id="KW-0548">Nucleotidyltransferase</keyword>
<keyword evidence="7" id="KW-0235">DNA replication</keyword>
<dbReference type="InterPro" id="IPR012337">
    <property type="entry name" value="RNaseH-like_sf"/>
</dbReference>
<dbReference type="GeneID" id="1463318"/>
<evidence type="ECO:0000313" key="12">
    <source>
        <dbReference type="EMBL" id="AAP85731.1"/>
    </source>
</evidence>
<organismHost>
    <name type="scientific">Adoxophyes</name>
    <dbReference type="NCBI Taxonomy" id="85584"/>
</organismHost>
<dbReference type="SUPFAM" id="SSF56672">
    <property type="entry name" value="DNA/RNA polymerases"/>
    <property type="match status" value="1"/>
</dbReference>
<keyword evidence="8" id="KW-0238">DNA-binding</keyword>
<comment type="function">
    <text evidence="1">Replicates the viral genome, host DNA polymerases cannot substitute for the viral enzyme in this process.</text>
</comment>
<dbReference type="Pfam" id="PF03104">
    <property type="entry name" value="DNA_pol_B_exo1"/>
    <property type="match status" value="1"/>
</dbReference>
<dbReference type="InterPro" id="IPR023211">
    <property type="entry name" value="DNA_pol_palm_dom_sf"/>
</dbReference>
<keyword evidence="13" id="KW-1185">Reference proteome</keyword>
<dbReference type="RefSeq" id="NP_872548.1">
    <property type="nucleotide sequence ID" value="NC_005038.1"/>
</dbReference>
<dbReference type="PRINTS" id="PR00106">
    <property type="entry name" value="DNAPOLB"/>
</dbReference>
<dbReference type="Gene3D" id="3.30.420.10">
    <property type="entry name" value="Ribonuclease H-like superfamily/Ribonuclease H"/>
    <property type="match status" value="1"/>
</dbReference>
<reference evidence="12 13" key="1">
    <citation type="journal article" date="2003" name="Virology">
        <title>The complete sequence of the Adoxophyes orana granulovirus genome.</title>
        <authorList>
            <person name="Wormleaton S."/>
            <person name="Kuzio J."/>
            <person name="Winstanley D."/>
        </authorList>
    </citation>
    <scope>NUCLEOTIDE SEQUENCE [LARGE SCALE GENOMIC DNA]</scope>
</reference>
<keyword evidence="7" id="KW-1194">Viral DNA replication</keyword>
<comment type="similarity">
    <text evidence="2">Belongs to the DNA polymerase type-B family.</text>
</comment>
<accession>Q7T9S1</accession>
<dbReference type="GO" id="GO:0003677">
    <property type="term" value="F:DNA binding"/>
    <property type="evidence" value="ECO:0007669"/>
    <property type="project" value="UniProtKB-KW"/>
</dbReference>
<name>Q7T9S1_GVAO</name>
<dbReference type="PANTHER" id="PTHR10322:SF23">
    <property type="entry name" value="DNA POLYMERASE DELTA CATALYTIC SUBUNIT"/>
    <property type="match status" value="1"/>
</dbReference>
<proteinExistence type="inferred from homology"/>
<gene>
    <name evidence="12" type="primary">DNA-pol</name>
</gene>
<dbReference type="GO" id="GO:0003887">
    <property type="term" value="F:DNA-directed DNA polymerase activity"/>
    <property type="evidence" value="ECO:0007669"/>
    <property type="project" value="UniProtKB-KW"/>
</dbReference>
<sequence>MSNLIISDANQVLDLVSANKTYDSTQVFLITRLLYIKGYVYLFLTGENDVQFYFKSACQIYAYKRCFHMRTPCPNKCQSYKNMVVTGLKERECSRINVFKIDRMQCKENDTFLLDDFCWDENRVQMQLNIFEGEYVCFENGVIIDENGCAAGLLKNVKKVPIERVPKKINPIVGCFDLETYTNLNSFSNADNDHIITIAYTLKKQNCTYRYCFINTGGEEFSLDDAINDNDKYLYDKIVVIPSSSEKEMLNSFLKLLFTSNPDEILDYNGDKFDLPFLLKRCAINNIDLNFITRYNLKPSNMKTVNVFSKFGYATVNHYMVYYNHLDVYQYLKNSIDAQKLENLKLNTVANYYLKVGKVELSVREMMNLYKDKKFGQIVRYNVRDTILPIEMFFKCRMADKIYVDGKLLFTVRDNVNSSPWQKTLLALFSRSISNKNENDIPDPYFFNKFDLTKIMNVKSNNTNVYDNDDDEDEEMANETRGEGDKLHSVNFTLLDRPRVPMSQIPSDAIALCNLKDNIKFVGGKVLSPTPGFYDKIFTLDFSQLYTSIMLHFTTCLSNLFYGSDNKLYLQINKNAIMYKSLLEMSENRASYRKEMKKHHPDSFEYQTYDSWQNAAKLVCNSRYGFKGLCCKPLANFITTQGRFKLTEAQKFIADLSESENIKKKWNLSCFELKVVYGDTDSNFVSAKFIPKEFERMGGDKAFEKLILEDVLGPLNSLWNGAFKMELENIMNGMLIKRKKMYMCLKANGELYKRGFNVKKDIPLFLRRIFDDVGRNLLKMHSLDCVLKRLVDDIKLRVDEFTVANCEEYSFSQTLNESKNGLNDSAVTVAYVLYMQLKNNADTKYVPSSGDRIPYLLVDKPETKLVRDAAKPTQLFKSTDIVNWTKHLGMISSFFNDLMSMLGNDTRFVYALQEICSYMQKDQVYTMLHPHLKKMTYARIKDIMCRELNVKNKKCLKDDSIKQILDTGENKFIHNYEFKMLKSATDYTINMKKFKEACPVCNNTGVAAVRDKPILELVPIPVQKVVKKRKL</sequence>
<evidence type="ECO:0000259" key="10">
    <source>
        <dbReference type="Pfam" id="PF00136"/>
    </source>
</evidence>
<evidence type="ECO:0000256" key="9">
    <source>
        <dbReference type="ARBA" id="ARBA00049244"/>
    </source>
</evidence>
<dbReference type="EC" id="2.7.7.7" evidence="3"/>